<comment type="caution">
    <text evidence="1">The sequence shown here is derived from an EMBL/GenBank/DDBJ whole genome shotgun (WGS) entry which is preliminary data.</text>
</comment>
<name>A0AAV1SIG2_9ROSI</name>
<dbReference type="EMBL" id="CAWUPB010001184">
    <property type="protein sequence ID" value="CAK7351563.1"/>
    <property type="molecule type" value="Genomic_DNA"/>
</dbReference>
<reference evidence="1 2" key="1">
    <citation type="submission" date="2024-01" db="EMBL/GenBank/DDBJ databases">
        <authorList>
            <person name="Waweru B."/>
        </authorList>
    </citation>
    <scope>NUCLEOTIDE SEQUENCE [LARGE SCALE GENOMIC DNA]</scope>
</reference>
<accession>A0AAV1SIG2</accession>
<evidence type="ECO:0000313" key="2">
    <source>
        <dbReference type="Proteomes" id="UP001314170"/>
    </source>
</evidence>
<evidence type="ECO:0000313" key="1">
    <source>
        <dbReference type="EMBL" id="CAK7351563.1"/>
    </source>
</evidence>
<proteinExistence type="predicted"/>
<organism evidence="1 2">
    <name type="scientific">Dovyalis caffra</name>
    <dbReference type="NCBI Taxonomy" id="77055"/>
    <lineage>
        <taxon>Eukaryota</taxon>
        <taxon>Viridiplantae</taxon>
        <taxon>Streptophyta</taxon>
        <taxon>Embryophyta</taxon>
        <taxon>Tracheophyta</taxon>
        <taxon>Spermatophyta</taxon>
        <taxon>Magnoliopsida</taxon>
        <taxon>eudicotyledons</taxon>
        <taxon>Gunneridae</taxon>
        <taxon>Pentapetalae</taxon>
        <taxon>rosids</taxon>
        <taxon>fabids</taxon>
        <taxon>Malpighiales</taxon>
        <taxon>Salicaceae</taxon>
        <taxon>Flacourtieae</taxon>
        <taxon>Dovyalis</taxon>
    </lineage>
</organism>
<sequence>MAKHEITGARKGQGWYVEPVRGLKSTILLMTSHLSTASQTSRLSIEIKRKEGEINVRKTGSIGLESRPFGRWLARVQSGGQWGRQRNIPATGTA</sequence>
<keyword evidence="2" id="KW-1185">Reference proteome</keyword>
<protein>
    <submittedName>
        <fullName evidence="1">Uncharacterized protein</fullName>
    </submittedName>
</protein>
<gene>
    <name evidence="1" type="ORF">DCAF_LOCUS23916</name>
</gene>
<dbReference type="Proteomes" id="UP001314170">
    <property type="component" value="Unassembled WGS sequence"/>
</dbReference>
<dbReference type="AlphaFoldDB" id="A0AAV1SIG2"/>